<keyword evidence="7" id="KW-1185">Reference proteome</keyword>
<dbReference type="EMBL" id="CP141614">
    <property type="protein sequence ID" value="WRP14273.1"/>
    <property type="molecule type" value="Genomic_DNA"/>
</dbReference>
<keyword evidence="1 4" id="KW-0378">Hydrolase</keyword>
<dbReference type="Pfam" id="PF01734">
    <property type="entry name" value="Patatin"/>
    <property type="match status" value="1"/>
</dbReference>
<evidence type="ECO:0000256" key="4">
    <source>
        <dbReference type="PROSITE-ProRule" id="PRU01161"/>
    </source>
</evidence>
<evidence type="ECO:0000256" key="3">
    <source>
        <dbReference type="ARBA" id="ARBA00023098"/>
    </source>
</evidence>
<feature type="short sequence motif" description="GXGXXG" evidence="4">
    <location>
        <begin position="18"/>
        <end position="23"/>
    </location>
</feature>
<feature type="domain" description="PNPLA" evidence="5">
    <location>
        <begin position="14"/>
        <end position="206"/>
    </location>
</feature>
<keyword evidence="3 4" id="KW-0443">Lipid metabolism</keyword>
<evidence type="ECO:0000313" key="7">
    <source>
        <dbReference type="Proteomes" id="UP001333102"/>
    </source>
</evidence>
<gene>
    <name evidence="6" type="ORF">VLY81_12745</name>
</gene>
<protein>
    <submittedName>
        <fullName evidence="6">Patatin-like phospholipase family protein</fullName>
    </submittedName>
</protein>
<dbReference type="RefSeq" id="WP_324668580.1">
    <property type="nucleotide sequence ID" value="NZ_CP141614.1"/>
</dbReference>
<accession>A0ABZ1BNV4</accession>
<evidence type="ECO:0000256" key="1">
    <source>
        <dbReference type="ARBA" id="ARBA00022801"/>
    </source>
</evidence>
<dbReference type="Gene3D" id="3.40.1090.10">
    <property type="entry name" value="Cytosolic phospholipase A2 catalytic domain"/>
    <property type="match status" value="2"/>
</dbReference>
<dbReference type="PROSITE" id="PS51635">
    <property type="entry name" value="PNPLA"/>
    <property type="match status" value="1"/>
</dbReference>
<reference evidence="7" key="1">
    <citation type="submission" date="2023-12" db="EMBL/GenBank/DDBJ databases">
        <title>Novel isolates from deep terrestrial aquifers shed light on the physiology and ecology of the class Limnochordia.</title>
        <authorList>
            <person name="Karnachuk O.V."/>
            <person name="Lukina A.P."/>
            <person name="Avakyan M.R."/>
            <person name="Kadnikov V."/>
            <person name="Begmatov S."/>
            <person name="Beletsky A.V."/>
            <person name="Mardanov A.V."/>
            <person name="Ravin N.V."/>
        </authorList>
    </citation>
    <scope>NUCLEOTIDE SEQUENCE [LARGE SCALE GENOMIC DNA]</scope>
    <source>
        <strain evidence="7">LN</strain>
    </source>
</reference>
<feature type="short sequence motif" description="GXSXG" evidence="4">
    <location>
        <begin position="47"/>
        <end position="51"/>
    </location>
</feature>
<keyword evidence="2 4" id="KW-0442">Lipid degradation</keyword>
<feature type="short sequence motif" description="DGA/G" evidence="4">
    <location>
        <begin position="193"/>
        <end position="195"/>
    </location>
</feature>
<proteinExistence type="predicted"/>
<name>A0ABZ1BNV4_9FIRM</name>
<feature type="active site" description="Nucleophile" evidence="4">
    <location>
        <position position="49"/>
    </location>
</feature>
<dbReference type="InterPro" id="IPR050301">
    <property type="entry name" value="NTE"/>
</dbReference>
<evidence type="ECO:0000256" key="2">
    <source>
        <dbReference type="ARBA" id="ARBA00022963"/>
    </source>
</evidence>
<evidence type="ECO:0000313" key="6">
    <source>
        <dbReference type="EMBL" id="WRP14273.1"/>
    </source>
</evidence>
<dbReference type="Proteomes" id="UP001333102">
    <property type="component" value="Chromosome"/>
</dbReference>
<dbReference type="CDD" id="cd07209">
    <property type="entry name" value="Pat_hypo_Ecoli_Z1214_like"/>
    <property type="match status" value="1"/>
</dbReference>
<dbReference type="PANTHER" id="PTHR14226">
    <property type="entry name" value="NEUROPATHY TARGET ESTERASE/SWISS CHEESE D.MELANOGASTER"/>
    <property type="match status" value="1"/>
</dbReference>
<organism evidence="6 7">
    <name type="scientific">Geochorda subterranea</name>
    <dbReference type="NCBI Taxonomy" id="3109564"/>
    <lineage>
        <taxon>Bacteria</taxon>
        <taxon>Bacillati</taxon>
        <taxon>Bacillota</taxon>
        <taxon>Limnochordia</taxon>
        <taxon>Limnochordales</taxon>
        <taxon>Geochordaceae</taxon>
        <taxon>Geochorda</taxon>
    </lineage>
</organism>
<feature type="active site" description="Proton acceptor" evidence="4">
    <location>
        <position position="193"/>
    </location>
</feature>
<dbReference type="SUPFAM" id="SSF52151">
    <property type="entry name" value="FabD/lysophospholipase-like"/>
    <property type="match status" value="1"/>
</dbReference>
<sequence length="345" mass="37341">MTQVRTRPLAPLGLVLSGGGARGAYQAGVLRAVVERLGPSPFAIISGSSIGAIHGAIVAEGIESGDLPGALEALARTWLELRGTVRIQWRGLLSALARLVICGPRPAVWRSVRSLLDHARAVERLCRFLPPQRRLGDYRRVELLVTAADLNAGRPVVFDRSTPDVRVLDAVLASSALPVAFPSRRIGEHWHADGGVFDNAPLAPVIRRGVADVLVVATTPRCGGDGPAPDPHPMPDVFSVLRRLWPVMLDRLLYEDLREARRINEIVAIIEQSPDPDGPVMRRLKAAIGYEKEGRRKRVVGLVEICPGHELDPPGTLGFDDREAIAAAMRAGYDDAHRVLARLGP</sequence>
<dbReference type="InterPro" id="IPR016035">
    <property type="entry name" value="Acyl_Trfase/lysoPLipase"/>
</dbReference>
<dbReference type="InterPro" id="IPR002641">
    <property type="entry name" value="PNPLA_dom"/>
</dbReference>
<evidence type="ECO:0000259" key="5">
    <source>
        <dbReference type="PROSITE" id="PS51635"/>
    </source>
</evidence>
<dbReference type="PANTHER" id="PTHR14226:SF57">
    <property type="entry name" value="BLR7027 PROTEIN"/>
    <property type="match status" value="1"/>
</dbReference>